<evidence type="ECO:0000256" key="8">
    <source>
        <dbReference type="ARBA" id="ARBA00048679"/>
    </source>
</evidence>
<keyword evidence="4" id="KW-0547">Nucleotide-binding</keyword>
<dbReference type="SUPFAM" id="SSF56112">
    <property type="entry name" value="Protein kinase-like (PK-like)"/>
    <property type="match status" value="1"/>
</dbReference>
<comment type="catalytic activity">
    <reaction evidence="7">
        <text>L-threonyl-[protein] + ATP = O-phospho-L-threonyl-[protein] + ADP + H(+)</text>
        <dbReference type="Rhea" id="RHEA:46608"/>
        <dbReference type="Rhea" id="RHEA-COMP:11060"/>
        <dbReference type="Rhea" id="RHEA-COMP:11605"/>
        <dbReference type="ChEBI" id="CHEBI:15378"/>
        <dbReference type="ChEBI" id="CHEBI:30013"/>
        <dbReference type="ChEBI" id="CHEBI:30616"/>
        <dbReference type="ChEBI" id="CHEBI:61977"/>
        <dbReference type="ChEBI" id="CHEBI:456216"/>
        <dbReference type="EC" id="2.7.11.1"/>
    </reaction>
</comment>
<dbReference type="AlphaFoldDB" id="A0A9R1WHE8"/>
<evidence type="ECO:0000256" key="6">
    <source>
        <dbReference type="ARBA" id="ARBA00022840"/>
    </source>
</evidence>
<dbReference type="EMBL" id="NBSK02000001">
    <property type="protein sequence ID" value="KAJ0225260.1"/>
    <property type="molecule type" value="Genomic_DNA"/>
</dbReference>
<dbReference type="EC" id="2.7.11.1" evidence="1"/>
<comment type="caution">
    <text evidence="10">The sequence shown here is derived from an EMBL/GenBank/DDBJ whole genome shotgun (WGS) entry which is preliminary data.</text>
</comment>
<dbReference type="FunFam" id="1.10.510.10:FF:001023">
    <property type="entry name" value="Os07g0541700 protein"/>
    <property type="match status" value="1"/>
</dbReference>
<dbReference type="SMART" id="SM00220">
    <property type="entry name" value="S_TKc"/>
    <property type="match status" value="1"/>
</dbReference>
<sequence length="359" mass="41010">MKPELKQNRHQLKHFILLHSDLNCSKSYSLRSSNLVLKRTNLRVFKIAELKAATNDFGISSKIGEGEFWSVHKGTIKSFEHPYDDIQGHRKWLREATVLGVVEHPNLVRLIVYCVEDDETKTQRILVYDYMLNGSVDHRLSSSSEAPLSWTIRLKVAQDVARGLAYLHEGMDYKIVFRDLKPSNILLDDQWNAKLSDFGWLLRPQGLANVSTTVTTGYTAPEYTETGYLTSECDVWSYGSFLYERITGSVPLAKNQPNELHFLERVKAYLDSKRFRVIVDPRLEDNYSMKSAKKLLLIADRCLSKNPKSRSKMSEVMEMVDKVIGGPSKASILDTCLGSPVRVVSIKLKKVFRCTMKLQ</sequence>
<evidence type="ECO:0000313" key="10">
    <source>
        <dbReference type="EMBL" id="KAJ0225260.1"/>
    </source>
</evidence>
<dbReference type="Proteomes" id="UP000235145">
    <property type="component" value="Unassembled WGS sequence"/>
</dbReference>
<dbReference type="InterPro" id="IPR050823">
    <property type="entry name" value="Plant_Ser_Thr_Prot_Kinase"/>
</dbReference>
<evidence type="ECO:0000259" key="9">
    <source>
        <dbReference type="PROSITE" id="PS50011"/>
    </source>
</evidence>
<evidence type="ECO:0000256" key="4">
    <source>
        <dbReference type="ARBA" id="ARBA00022741"/>
    </source>
</evidence>
<evidence type="ECO:0000256" key="3">
    <source>
        <dbReference type="ARBA" id="ARBA00022679"/>
    </source>
</evidence>
<reference evidence="10 11" key="1">
    <citation type="journal article" date="2017" name="Nat. Commun.">
        <title>Genome assembly with in vitro proximity ligation data and whole-genome triplication in lettuce.</title>
        <authorList>
            <person name="Reyes-Chin-Wo S."/>
            <person name="Wang Z."/>
            <person name="Yang X."/>
            <person name="Kozik A."/>
            <person name="Arikit S."/>
            <person name="Song C."/>
            <person name="Xia L."/>
            <person name="Froenicke L."/>
            <person name="Lavelle D.O."/>
            <person name="Truco M.J."/>
            <person name="Xia R."/>
            <person name="Zhu S."/>
            <person name="Xu C."/>
            <person name="Xu H."/>
            <person name="Xu X."/>
            <person name="Cox K."/>
            <person name="Korf I."/>
            <person name="Meyers B.C."/>
            <person name="Michelmore R.W."/>
        </authorList>
    </citation>
    <scope>NUCLEOTIDE SEQUENCE [LARGE SCALE GENOMIC DNA]</scope>
    <source>
        <strain evidence="11">cv. Salinas</strain>
        <tissue evidence="10">Seedlings</tissue>
    </source>
</reference>
<dbReference type="InterPro" id="IPR000719">
    <property type="entry name" value="Prot_kinase_dom"/>
</dbReference>
<evidence type="ECO:0000256" key="2">
    <source>
        <dbReference type="ARBA" id="ARBA00022527"/>
    </source>
</evidence>
<proteinExistence type="predicted"/>
<dbReference type="Gramene" id="rna-gnl|WGS:NBSK|LSAT_1X52881_mrna">
    <property type="protein sequence ID" value="cds-PLY83310.1"/>
    <property type="gene ID" value="gene-LSAT_1X52881"/>
</dbReference>
<comment type="catalytic activity">
    <reaction evidence="8">
        <text>L-seryl-[protein] + ATP = O-phospho-L-seryl-[protein] + ADP + H(+)</text>
        <dbReference type="Rhea" id="RHEA:17989"/>
        <dbReference type="Rhea" id="RHEA-COMP:9863"/>
        <dbReference type="Rhea" id="RHEA-COMP:11604"/>
        <dbReference type="ChEBI" id="CHEBI:15378"/>
        <dbReference type="ChEBI" id="CHEBI:29999"/>
        <dbReference type="ChEBI" id="CHEBI:30616"/>
        <dbReference type="ChEBI" id="CHEBI:83421"/>
        <dbReference type="ChEBI" id="CHEBI:456216"/>
        <dbReference type="EC" id="2.7.11.1"/>
    </reaction>
</comment>
<dbReference type="Pfam" id="PF00069">
    <property type="entry name" value="Pkinase"/>
    <property type="match status" value="1"/>
</dbReference>
<gene>
    <name evidence="10" type="ORF">LSAT_V11C100021610</name>
</gene>
<keyword evidence="2" id="KW-0723">Serine/threonine-protein kinase</keyword>
<feature type="domain" description="Protein kinase" evidence="9">
    <location>
        <begin position="57"/>
        <end position="324"/>
    </location>
</feature>
<dbReference type="PROSITE" id="PS50011">
    <property type="entry name" value="PROTEIN_KINASE_DOM"/>
    <property type="match status" value="1"/>
</dbReference>
<dbReference type="Gene3D" id="3.30.200.20">
    <property type="entry name" value="Phosphorylase Kinase, domain 1"/>
    <property type="match status" value="1"/>
</dbReference>
<protein>
    <recommendedName>
        <fullName evidence="1">non-specific serine/threonine protein kinase</fullName>
        <ecNumber evidence="1">2.7.11.1</ecNumber>
    </recommendedName>
</protein>
<dbReference type="Gene3D" id="1.10.510.10">
    <property type="entry name" value="Transferase(Phosphotransferase) domain 1"/>
    <property type="match status" value="1"/>
</dbReference>
<keyword evidence="3" id="KW-0808">Transferase</keyword>
<keyword evidence="5" id="KW-0418">Kinase</keyword>
<keyword evidence="11" id="KW-1185">Reference proteome</keyword>
<keyword evidence="6" id="KW-0067">ATP-binding</keyword>
<dbReference type="GO" id="GO:0005524">
    <property type="term" value="F:ATP binding"/>
    <property type="evidence" value="ECO:0007669"/>
    <property type="project" value="UniProtKB-KW"/>
</dbReference>
<dbReference type="GO" id="GO:0004674">
    <property type="term" value="F:protein serine/threonine kinase activity"/>
    <property type="evidence" value="ECO:0007669"/>
    <property type="project" value="UniProtKB-KW"/>
</dbReference>
<dbReference type="InterPro" id="IPR011009">
    <property type="entry name" value="Kinase-like_dom_sf"/>
</dbReference>
<evidence type="ECO:0000256" key="1">
    <source>
        <dbReference type="ARBA" id="ARBA00012513"/>
    </source>
</evidence>
<evidence type="ECO:0000313" key="11">
    <source>
        <dbReference type="Proteomes" id="UP000235145"/>
    </source>
</evidence>
<name>A0A9R1WHE8_LACSA</name>
<dbReference type="PANTHER" id="PTHR45621">
    <property type="entry name" value="OS01G0588500 PROTEIN-RELATED"/>
    <property type="match status" value="1"/>
</dbReference>
<evidence type="ECO:0000256" key="5">
    <source>
        <dbReference type="ARBA" id="ARBA00022777"/>
    </source>
</evidence>
<accession>A0A9R1WHE8</accession>
<organism evidence="10 11">
    <name type="scientific">Lactuca sativa</name>
    <name type="common">Garden lettuce</name>
    <dbReference type="NCBI Taxonomy" id="4236"/>
    <lineage>
        <taxon>Eukaryota</taxon>
        <taxon>Viridiplantae</taxon>
        <taxon>Streptophyta</taxon>
        <taxon>Embryophyta</taxon>
        <taxon>Tracheophyta</taxon>
        <taxon>Spermatophyta</taxon>
        <taxon>Magnoliopsida</taxon>
        <taxon>eudicotyledons</taxon>
        <taxon>Gunneridae</taxon>
        <taxon>Pentapetalae</taxon>
        <taxon>asterids</taxon>
        <taxon>campanulids</taxon>
        <taxon>Asterales</taxon>
        <taxon>Asteraceae</taxon>
        <taxon>Cichorioideae</taxon>
        <taxon>Cichorieae</taxon>
        <taxon>Lactucinae</taxon>
        <taxon>Lactuca</taxon>
    </lineage>
</organism>
<evidence type="ECO:0000256" key="7">
    <source>
        <dbReference type="ARBA" id="ARBA00047899"/>
    </source>
</evidence>